<evidence type="ECO:0000256" key="6">
    <source>
        <dbReference type="ARBA" id="ARBA00023125"/>
    </source>
</evidence>
<reference evidence="12 13" key="1">
    <citation type="journal article" date="2016" name="Front. Microbiol.">
        <title>Comprehensive Phylogenetic Analysis of Bovine Non-aureus Staphylococci Species Based on Whole-Genome Sequencing.</title>
        <authorList>
            <person name="Naushad S."/>
            <person name="Barkema H.W."/>
            <person name="Luby C."/>
            <person name="Condas L.A."/>
            <person name="Nobrega D.B."/>
            <person name="Carson D.A."/>
            <person name="De Buck J."/>
        </authorList>
    </citation>
    <scope>NUCLEOTIDE SEQUENCE [LARGE SCALE GENOMIC DNA]</scope>
    <source>
        <strain evidence="12 13">SNUC 4554</strain>
    </source>
</reference>
<comment type="caution">
    <text evidence="12">The sequence shown here is derived from an EMBL/GenBank/DDBJ whole genome shotgun (WGS) entry which is preliminary data.</text>
</comment>
<dbReference type="GO" id="GO:0003700">
    <property type="term" value="F:DNA-binding transcription factor activity"/>
    <property type="evidence" value="ECO:0007669"/>
    <property type="project" value="InterPro"/>
</dbReference>
<dbReference type="PIRSF" id="PIRSF006171">
    <property type="entry name" value="RR_citrat_malat"/>
    <property type="match status" value="1"/>
</dbReference>
<dbReference type="InterPro" id="IPR001789">
    <property type="entry name" value="Sig_transdc_resp-reg_receiver"/>
</dbReference>
<dbReference type="GO" id="GO:0000156">
    <property type="term" value="F:phosphorelay response regulator activity"/>
    <property type="evidence" value="ECO:0007669"/>
    <property type="project" value="TreeGrafter"/>
</dbReference>
<evidence type="ECO:0000256" key="3">
    <source>
        <dbReference type="ARBA" id="ARBA00022553"/>
    </source>
</evidence>
<dbReference type="PANTHER" id="PTHR45526">
    <property type="entry name" value="TRANSCRIPTIONAL REGULATORY PROTEIN DPIA"/>
    <property type="match status" value="1"/>
</dbReference>
<organism evidence="12 13">
    <name type="scientific">Staphylococcus shinii</name>
    <dbReference type="NCBI Taxonomy" id="2912228"/>
    <lineage>
        <taxon>Bacteria</taxon>
        <taxon>Bacillati</taxon>
        <taxon>Bacillota</taxon>
        <taxon>Bacilli</taxon>
        <taxon>Bacillales</taxon>
        <taxon>Staphylococcaceae</taxon>
        <taxon>Staphylococcus</taxon>
    </lineage>
</organism>
<dbReference type="InterPro" id="IPR036388">
    <property type="entry name" value="WH-like_DNA-bd_sf"/>
</dbReference>
<dbReference type="Proteomes" id="UP000286317">
    <property type="component" value="Unassembled WGS sequence"/>
</dbReference>
<accession>A0A418IGW1</accession>
<keyword evidence="13" id="KW-1185">Reference proteome</keyword>
<dbReference type="InterPro" id="IPR024187">
    <property type="entry name" value="Sig_transdc_resp-reg_cit/mal"/>
</dbReference>
<feature type="modified residue" description="4-aspartylphosphate" evidence="10">
    <location>
        <position position="54"/>
    </location>
</feature>
<keyword evidence="5 9" id="KW-0805">Transcription regulation</keyword>
<keyword evidence="3 10" id="KW-0597">Phosphoprotein</keyword>
<dbReference type="SMART" id="SM00448">
    <property type="entry name" value="REC"/>
    <property type="match status" value="1"/>
</dbReference>
<dbReference type="InterPro" id="IPR051271">
    <property type="entry name" value="2C-system_Tx_regulators"/>
</dbReference>
<evidence type="ECO:0000259" key="11">
    <source>
        <dbReference type="PROSITE" id="PS50110"/>
    </source>
</evidence>
<keyword evidence="4 9" id="KW-0902">Two-component regulatory system</keyword>
<dbReference type="InterPro" id="IPR036390">
    <property type="entry name" value="WH_DNA-bd_sf"/>
</dbReference>
<dbReference type="CDD" id="cd19925">
    <property type="entry name" value="REC_citrate_TCS"/>
    <property type="match status" value="1"/>
</dbReference>
<dbReference type="Pfam" id="PF00072">
    <property type="entry name" value="Response_reg"/>
    <property type="match status" value="1"/>
</dbReference>
<keyword evidence="7 9" id="KW-0010">Activator</keyword>
<evidence type="ECO:0000256" key="8">
    <source>
        <dbReference type="ARBA" id="ARBA00023163"/>
    </source>
</evidence>
<proteinExistence type="predicted"/>
<dbReference type="PROSITE" id="PS50110">
    <property type="entry name" value="RESPONSE_REGULATORY"/>
    <property type="match status" value="1"/>
</dbReference>
<dbReference type="Gene3D" id="1.10.10.10">
    <property type="entry name" value="Winged helix-like DNA-binding domain superfamily/Winged helix DNA-binding domain"/>
    <property type="match status" value="1"/>
</dbReference>
<evidence type="ECO:0000256" key="4">
    <source>
        <dbReference type="ARBA" id="ARBA00023012"/>
    </source>
</evidence>
<keyword evidence="6 9" id="KW-0238">DNA-binding</keyword>
<protein>
    <recommendedName>
        <fullName evidence="9">Transcriptional regulatory protein</fullName>
    </recommendedName>
</protein>
<dbReference type="SUPFAM" id="SSF46785">
    <property type="entry name" value="Winged helix' DNA-binding domain"/>
    <property type="match status" value="1"/>
</dbReference>
<sequence>MIDVLIVEDDPMVAQLNQQFLEKIAGFNINDIAYNIKDATEILQCKKVDLVLLDVYLPDESGLTLLNYIRQHQLKTDAILITAASDIEKVQTALHYGAVDYLIKPFEFERFEQALVKYKNKFQIFNQREVVDQTALDEALLNKRNAVNETKATLPKGLTQSTLQAIVNNVNQSEKSEFSTSEIAEVAHISRVSVRKYLKFLVEIDILEESLTYGIGRPVYLYKFKKKNIDFLQRYISVT</sequence>
<evidence type="ECO:0000256" key="7">
    <source>
        <dbReference type="ARBA" id="ARBA00023159"/>
    </source>
</evidence>
<evidence type="ECO:0000256" key="2">
    <source>
        <dbReference type="ARBA" id="ARBA00022490"/>
    </source>
</evidence>
<evidence type="ECO:0000256" key="5">
    <source>
        <dbReference type="ARBA" id="ARBA00023015"/>
    </source>
</evidence>
<dbReference type="OrthoDB" id="9759232at2"/>
<keyword evidence="2 9" id="KW-0963">Cytoplasm</keyword>
<dbReference type="EMBL" id="QXUF01000023">
    <property type="protein sequence ID" value="RIN01724.1"/>
    <property type="molecule type" value="Genomic_DNA"/>
</dbReference>
<evidence type="ECO:0000313" key="12">
    <source>
        <dbReference type="EMBL" id="RIN01724.1"/>
    </source>
</evidence>
<gene>
    <name evidence="12" type="ORF">BU112_04905</name>
</gene>
<dbReference type="AlphaFoldDB" id="A0A418IGW1"/>
<dbReference type="Gene3D" id="3.40.50.2300">
    <property type="match status" value="1"/>
</dbReference>
<dbReference type="GO" id="GO:0003677">
    <property type="term" value="F:DNA binding"/>
    <property type="evidence" value="ECO:0007669"/>
    <property type="project" value="UniProtKB-KW"/>
</dbReference>
<dbReference type="GO" id="GO:0005737">
    <property type="term" value="C:cytoplasm"/>
    <property type="evidence" value="ECO:0007669"/>
    <property type="project" value="UniProtKB-SubCell"/>
</dbReference>
<dbReference type="RefSeq" id="WP_119586130.1">
    <property type="nucleotide sequence ID" value="NZ_CP150685.1"/>
</dbReference>
<evidence type="ECO:0000313" key="13">
    <source>
        <dbReference type="Proteomes" id="UP000286317"/>
    </source>
</evidence>
<dbReference type="PANTHER" id="PTHR45526:SF1">
    <property type="entry name" value="TRANSCRIPTIONAL REGULATORY PROTEIN DCUR-RELATED"/>
    <property type="match status" value="1"/>
</dbReference>
<comment type="subcellular location">
    <subcellularLocation>
        <location evidence="1 9">Cytoplasm</location>
    </subcellularLocation>
</comment>
<keyword evidence="8 9" id="KW-0804">Transcription</keyword>
<name>A0A418IGW1_9STAP</name>
<dbReference type="InterPro" id="IPR011006">
    <property type="entry name" value="CheY-like_superfamily"/>
</dbReference>
<dbReference type="SUPFAM" id="SSF52172">
    <property type="entry name" value="CheY-like"/>
    <property type="match status" value="1"/>
</dbReference>
<evidence type="ECO:0000256" key="1">
    <source>
        <dbReference type="ARBA" id="ARBA00004496"/>
    </source>
</evidence>
<evidence type="ECO:0000256" key="10">
    <source>
        <dbReference type="PROSITE-ProRule" id="PRU00169"/>
    </source>
</evidence>
<evidence type="ECO:0000256" key="9">
    <source>
        <dbReference type="PIRNR" id="PIRNR006171"/>
    </source>
</evidence>
<feature type="domain" description="Response regulatory" evidence="11">
    <location>
        <begin position="3"/>
        <end position="119"/>
    </location>
</feature>